<dbReference type="RefSeq" id="WP_052629592.1">
    <property type="nucleotide sequence ID" value="NZ_CP011144.1"/>
</dbReference>
<dbReference type="PATRIC" id="fig|314722.6.peg.205"/>
<dbReference type="Pfam" id="PF11697">
    <property type="entry name" value="DUF3293"/>
    <property type="match status" value="1"/>
</dbReference>
<dbReference type="KEGG" id="psuw:WQ53_00980"/>
<sequence length="162" mass="17084">MAQNSIPSGAPSTQALLEAYLAAVYRVELDDGTTLPLHVGQPAPAALERAMPATAWTLVTAWNPQSVPRSGAANDAADAMLRAELDALGLAKLRAGGGSDDGDWEERGWLVAGLDAAAADALARRYGQAGILHWAQGQPVRLRMYRPRPGGDATPHVDWPLL</sequence>
<dbReference type="OrthoDB" id="6024680at2"/>
<dbReference type="EMBL" id="CP011144">
    <property type="protein sequence ID" value="AKC85549.1"/>
    <property type="molecule type" value="Genomic_DNA"/>
</dbReference>
<keyword evidence="2" id="KW-1185">Reference proteome</keyword>
<protein>
    <recommendedName>
        <fullName evidence="3">DUF3293 domain-containing protein</fullName>
    </recommendedName>
</protein>
<accession>A0A0E3Z1B3</accession>
<dbReference type="InterPro" id="IPR021710">
    <property type="entry name" value="DUF3293"/>
</dbReference>
<name>A0A0E3Z1B3_9GAMM</name>
<dbReference type="AlphaFoldDB" id="A0A0E3Z1B3"/>
<reference evidence="1 2" key="1">
    <citation type="journal article" date="2015" name="Genome Announc.">
        <title>Complete Genome Sequence of Pseudoxanthomonas suwonensis Strain J1, a Cellulose-Degrading Bacterium Isolated from Leaf- and Wood-Enriched Soil.</title>
        <authorList>
            <person name="Hou L."/>
            <person name="Jiang J."/>
            <person name="Xu Z."/>
            <person name="Zhou Y."/>
            <person name="Leung F.C."/>
        </authorList>
    </citation>
    <scope>NUCLEOTIDE SEQUENCE [LARGE SCALE GENOMIC DNA]</scope>
    <source>
        <strain evidence="1 2">J1</strain>
    </source>
</reference>
<dbReference type="Proteomes" id="UP000033067">
    <property type="component" value="Chromosome"/>
</dbReference>
<organism evidence="1 2">
    <name type="scientific">Pseudoxanthomonas suwonensis</name>
    <dbReference type="NCBI Taxonomy" id="314722"/>
    <lineage>
        <taxon>Bacteria</taxon>
        <taxon>Pseudomonadati</taxon>
        <taxon>Pseudomonadota</taxon>
        <taxon>Gammaproteobacteria</taxon>
        <taxon>Lysobacterales</taxon>
        <taxon>Lysobacteraceae</taxon>
        <taxon>Pseudoxanthomonas</taxon>
    </lineage>
</organism>
<proteinExistence type="predicted"/>
<evidence type="ECO:0000313" key="2">
    <source>
        <dbReference type="Proteomes" id="UP000033067"/>
    </source>
</evidence>
<evidence type="ECO:0000313" key="1">
    <source>
        <dbReference type="EMBL" id="AKC85549.1"/>
    </source>
</evidence>
<evidence type="ECO:0008006" key="3">
    <source>
        <dbReference type="Google" id="ProtNLM"/>
    </source>
</evidence>
<gene>
    <name evidence="1" type="ORF">WQ53_00980</name>
</gene>